<keyword evidence="5" id="KW-0862">Zinc</keyword>
<evidence type="ECO:0000256" key="2">
    <source>
        <dbReference type="ARBA" id="ARBA00022723"/>
    </source>
</evidence>
<dbReference type="GO" id="GO:0005634">
    <property type="term" value="C:nucleus"/>
    <property type="evidence" value="ECO:0007669"/>
    <property type="project" value="UniProtKB-SubCell"/>
</dbReference>
<dbReference type="GO" id="GO:0000981">
    <property type="term" value="F:DNA-binding transcription factor activity, RNA polymerase II-specific"/>
    <property type="evidence" value="ECO:0007669"/>
    <property type="project" value="TreeGrafter"/>
</dbReference>
<evidence type="ECO:0000256" key="1">
    <source>
        <dbReference type="ARBA" id="ARBA00004123"/>
    </source>
</evidence>
<evidence type="ECO:0000256" key="3">
    <source>
        <dbReference type="ARBA" id="ARBA00022737"/>
    </source>
</evidence>
<dbReference type="Proteomes" id="UP001153365">
    <property type="component" value="Unassembled WGS sequence"/>
</dbReference>
<dbReference type="FunFam" id="3.30.160.60:FF:000446">
    <property type="entry name" value="Zinc finger protein"/>
    <property type="match status" value="1"/>
</dbReference>
<evidence type="ECO:0000313" key="10">
    <source>
        <dbReference type="EMBL" id="CAH7687833.1"/>
    </source>
</evidence>
<dbReference type="PROSITE" id="PS00028">
    <property type="entry name" value="ZINC_FINGER_C2H2_1"/>
    <property type="match status" value="2"/>
</dbReference>
<feature type="domain" description="C2H2-type" evidence="9">
    <location>
        <begin position="320"/>
        <end position="347"/>
    </location>
</feature>
<evidence type="ECO:0000256" key="7">
    <source>
        <dbReference type="PROSITE-ProRule" id="PRU00042"/>
    </source>
</evidence>
<dbReference type="AlphaFoldDB" id="A0AAV0BN76"/>
<dbReference type="GO" id="GO:0008270">
    <property type="term" value="F:zinc ion binding"/>
    <property type="evidence" value="ECO:0007669"/>
    <property type="project" value="UniProtKB-KW"/>
</dbReference>
<reference evidence="10" key="1">
    <citation type="submission" date="2022-06" db="EMBL/GenBank/DDBJ databases">
        <authorList>
            <consortium name="SYNGENTA / RWTH Aachen University"/>
        </authorList>
    </citation>
    <scope>NUCLEOTIDE SEQUENCE</scope>
</reference>
<dbReference type="GO" id="GO:0000978">
    <property type="term" value="F:RNA polymerase II cis-regulatory region sequence-specific DNA binding"/>
    <property type="evidence" value="ECO:0007669"/>
    <property type="project" value="TreeGrafter"/>
</dbReference>
<comment type="subcellular location">
    <subcellularLocation>
        <location evidence="1">Nucleus</location>
    </subcellularLocation>
</comment>
<accession>A0AAV0BN76</accession>
<dbReference type="FunFam" id="3.30.160.60:FF:000145">
    <property type="entry name" value="Zinc finger protein 574"/>
    <property type="match status" value="1"/>
</dbReference>
<feature type="compositionally biased region" description="Low complexity" evidence="8">
    <location>
        <begin position="93"/>
        <end position="111"/>
    </location>
</feature>
<protein>
    <submittedName>
        <fullName evidence="10">Expressed protein</fullName>
    </submittedName>
</protein>
<dbReference type="InterPro" id="IPR036236">
    <property type="entry name" value="Znf_C2H2_sf"/>
</dbReference>
<keyword evidence="4 7" id="KW-0863">Zinc-finger</keyword>
<dbReference type="PANTHER" id="PTHR23235:SF120">
    <property type="entry name" value="KRUPPEL-LIKE FACTOR 15"/>
    <property type="match status" value="1"/>
</dbReference>
<dbReference type="PROSITE" id="PS50157">
    <property type="entry name" value="ZINC_FINGER_C2H2_2"/>
    <property type="match status" value="2"/>
</dbReference>
<keyword evidence="3" id="KW-0677">Repeat</keyword>
<feature type="region of interest" description="Disordered" evidence="8">
    <location>
        <begin position="78"/>
        <end position="140"/>
    </location>
</feature>
<keyword evidence="6" id="KW-0539">Nucleus</keyword>
<keyword evidence="2" id="KW-0479">Metal-binding</keyword>
<gene>
    <name evidence="10" type="ORF">PPACK8108_LOCUS22681</name>
</gene>
<feature type="domain" description="C2H2-type" evidence="9">
    <location>
        <begin position="289"/>
        <end position="319"/>
    </location>
</feature>
<dbReference type="SUPFAM" id="SSF57667">
    <property type="entry name" value="beta-beta-alpha zinc fingers"/>
    <property type="match status" value="2"/>
</dbReference>
<dbReference type="EMBL" id="CALTRL010005915">
    <property type="protein sequence ID" value="CAH7687833.1"/>
    <property type="molecule type" value="Genomic_DNA"/>
</dbReference>
<evidence type="ECO:0000256" key="4">
    <source>
        <dbReference type="ARBA" id="ARBA00022771"/>
    </source>
</evidence>
<evidence type="ECO:0000259" key="9">
    <source>
        <dbReference type="PROSITE" id="PS50157"/>
    </source>
</evidence>
<comment type="caution">
    <text evidence="10">The sequence shown here is derived from an EMBL/GenBank/DDBJ whole genome shotgun (WGS) entry which is preliminary data.</text>
</comment>
<evidence type="ECO:0000256" key="6">
    <source>
        <dbReference type="ARBA" id="ARBA00023242"/>
    </source>
</evidence>
<dbReference type="Gene3D" id="3.30.160.60">
    <property type="entry name" value="Classic Zinc Finger"/>
    <property type="match status" value="3"/>
</dbReference>
<feature type="region of interest" description="Disordered" evidence="8">
    <location>
        <begin position="249"/>
        <end position="285"/>
    </location>
</feature>
<sequence length="372" mass="41809">MNRTNLPPLRLALGQVGSPKDQELREDLWALNPVPGANQSSFSCITDRMHYLPTPSKPGDLSMYSLATQRERNYLYHRSRNPSESPGSHSDSTRQIGSSSKKSSRQESWSGYLPNQLPESSPRSPANYSTPTTSNVEDLRALPTTVSNSMTSSSMSQYFDKSPGELHFERNSRNLRSSAPGVSQNFIQSYDTKYNQQTTSQSASIAHSDLNSFIRLPQCSFESRGLEGPSSSMCSSPQAPCALDVSRHQSISGNPRKHSPKNAISRTLANPESARQPMQPKVTESGPRWICDVEGCGKSFTRSFNLTQHKAAIHRDERRFECSYCSATFYRRNDLSRHERSHTGERPYKCECGQSFTRTDLLTRHKHYGNWI</sequence>
<feature type="compositionally biased region" description="Polar residues" evidence="8">
    <location>
        <begin position="117"/>
        <end position="136"/>
    </location>
</feature>
<keyword evidence="11" id="KW-1185">Reference proteome</keyword>
<organism evidence="10 11">
    <name type="scientific">Phakopsora pachyrhizi</name>
    <name type="common">Asian soybean rust disease fungus</name>
    <dbReference type="NCBI Taxonomy" id="170000"/>
    <lineage>
        <taxon>Eukaryota</taxon>
        <taxon>Fungi</taxon>
        <taxon>Dikarya</taxon>
        <taxon>Basidiomycota</taxon>
        <taxon>Pucciniomycotina</taxon>
        <taxon>Pucciniomycetes</taxon>
        <taxon>Pucciniales</taxon>
        <taxon>Phakopsoraceae</taxon>
        <taxon>Phakopsora</taxon>
    </lineage>
</organism>
<dbReference type="PANTHER" id="PTHR23235">
    <property type="entry name" value="KRUEPPEL-LIKE TRANSCRIPTION FACTOR"/>
    <property type="match status" value="1"/>
</dbReference>
<evidence type="ECO:0000256" key="5">
    <source>
        <dbReference type="ARBA" id="ARBA00022833"/>
    </source>
</evidence>
<dbReference type="SMART" id="SM00355">
    <property type="entry name" value="ZnF_C2H2"/>
    <property type="match status" value="2"/>
</dbReference>
<proteinExistence type="predicted"/>
<evidence type="ECO:0000313" key="11">
    <source>
        <dbReference type="Proteomes" id="UP001153365"/>
    </source>
</evidence>
<evidence type="ECO:0000256" key="8">
    <source>
        <dbReference type="SAM" id="MobiDB-lite"/>
    </source>
</evidence>
<dbReference type="Pfam" id="PF00096">
    <property type="entry name" value="zf-C2H2"/>
    <property type="match status" value="2"/>
</dbReference>
<dbReference type="InterPro" id="IPR013087">
    <property type="entry name" value="Znf_C2H2_type"/>
</dbReference>
<name>A0AAV0BN76_PHAPC</name>